<proteinExistence type="predicted"/>
<name>W4IBI0_PLAFA</name>
<keyword evidence="1" id="KW-1133">Transmembrane helix</keyword>
<dbReference type="Proteomes" id="UP000019114">
    <property type="component" value="Unassembled WGS sequence"/>
</dbReference>
<gene>
    <name evidence="2" type="ORF">PFNF135_05236</name>
</gene>
<sequence length="102" mass="12569">MNENFFKKNFVIQTHVKKKKIKLAYYIFTYCPFHLKSQKLNDRACAKNEKKKKKKKKELVVLNDLYKYIYYNIMFYYFILENIFLGCLFLALENDINEQDWV</sequence>
<organism evidence="2 3">
    <name type="scientific">Plasmodium falciparum NF135/5.C10</name>
    <dbReference type="NCBI Taxonomy" id="1036726"/>
    <lineage>
        <taxon>Eukaryota</taxon>
        <taxon>Sar</taxon>
        <taxon>Alveolata</taxon>
        <taxon>Apicomplexa</taxon>
        <taxon>Aconoidasida</taxon>
        <taxon>Haemosporida</taxon>
        <taxon>Plasmodiidae</taxon>
        <taxon>Plasmodium</taxon>
        <taxon>Plasmodium (Laverania)</taxon>
    </lineage>
</organism>
<evidence type="ECO:0000313" key="2">
    <source>
        <dbReference type="EMBL" id="ETW40409.1"/>
    </source>
</evidence>
<accession>W4IBI0</accession>
<reference evidence="2 3" key="2">
    <citation type="submission" date="2013-02" db="EMBL/GenBank/DDBJ databases">
        <title>The Genome Sequence of Plasmodium falciparum NF135/5.C10.</title>
        <authorList>
            <consortium name="The Broad Institute Genome Sequencing Platform"/>
            <consortium name="The Broad Institute Genome Sequencing Center for Infectious Disease"/>
            <person name="Neafsey D."/>
            <person name="Cheeseman I."/>
            <person name="Volkman S."/>
            <person name="Adams J."/>
            <person name="Walker B."/>
            <person name="Young S.K."/>
            <person name="Zeng Q."/>
            <person name="Gargeya S."/>
            <person name="Fitzgerald M."/>
            <person name="Haas B."/>
            <person name="Abouelleil A."/>
            <person name="Alvarado L."/>
            <person name="Arachchi H.M."/>
            <person name="Berlin A.M."/>
            <person name="Chapman S.B."/>
            <person name="Dewar J."/>
            <person name="Goldberg J."/>
            <person name="Griggs A."/>
            <person name="Gujja S."/>
            <person name="Hansen M."/>
            <person name="Howarth C."/>
            <person name="Imamovic A."/>
            <person name="Larimer J."/>
            <person name="McCowan C."/>
            <person name="Murphy C."/>
            <person name="Neiman D."/>
            <person name="Pearson M."/>
            <person name="Priest M."/>
            <person name="Roberts A."/>
            <person name="Saif S."/>
            <person name="Shea T."/>
            <person name="Sisk P."/>
            <person name="Sykes S."/>
            <person name="Wortman J."/>
            <person name="Nusbaum C."/>
            <person name="Birren B."/>
        </authorList>
    </citation>
    <scope>NUCLEOTIDE SEQUENCE [LARGE SCALE GENOMIC DNA]</scope>
    <source>
        <strain evidence="2 3">NF135/5.C10</strain>
    </source>
</reference>
<evidence type="ECO:0000256" key="1">
    <source>
        <dbReference type="SAM" id="Phobius"/>
    </source>
</evidence>
<keyword evidence="1" id="KW-0812">Transmembrane</keyword>
<reference evidence="2 3" key="1">
    <citation type="submission" date="2013-02" db="EMBL/GenBank/DDBJ databases">
        <title>The Genome Annotation of Plasmodium falciparum NF135/5.C10.</title>
        <authorList>
            <consortium name="The Broad Institute Genome Sequencing Platform"/>
            <consortium name="The Broad Institute Genome Sequencing Center for Infectious Disease"/>
            <person name="Neafsey D."/>
            <person name="Hoffman S."/>
            <person name="Volkman S."/>
            <person name="Rosenthal P."/>
            <person name="Walker B."/>
            <person name="Young S.K."/>
            <person name="Zeng Q."/>
            <person name="Gargeya S."/>
            <person name="Fitzgerald M."/>
            <person name="Haas B."/>
            <person name="Abouelleil A."/>
            <person name="Allen A.W."/>
            <person name="Alvarado L."/>
            <person name="Arachchi H.M."/>
            <person name="Berlin A.M."/>
            <person name="Chapman S.B."/>
            <person name="Gainer-Dewar J."/>
            <person name="Goldberg J."/>
            <person name="Griggs A."/>
            <person name="Gujja S."/>
            <person name="Hansen M."/>
            <person name="Howarth C."/>
            <person name="Imamovic A."/>
            <person name="Ireland A."/>
            <person name="Larimer J."/>
            <person name="McCowan C."/>
            <person name="Murphy C."/>
            <person name="Pearson M."/>
            <person name="Poon T.W."/>
            <person name="Priest M."/>
            <person name="Roberts A."/>
            <person name="Saif S."/>
            <person name="Shea T."/>
            <person name="Sisk P."/>
            <person name="Sykes S."/>
            <person name="Wortman J."/>
            <person name="Nusbaum C."/>
            <person name="Birren B."/>
        </authorList>
    </citation>
    <scope>NUCLEOTIDE SEQUENCE [LARGE SCALE GENOMIC DNA]</scope>
    <source>
        <strain evidence="2 3">NF135/5.C10</strain>
    </source>
</reference>
<evidence type="ECO:0000313" key="3">
    <source>
        <dbReference type="Proteomes" id="UP000019114"/>
    </source>
</evidence>
<dbReference type="EMBL" id="KI926067">
    <property type="protein sequence ID" value="ETW40409.1"/>
    <property type="molecule type" value="Genomic_DNA"/>
</dbReference>
<dbReference type="AlphaFoldDB" id="W4IBI0"/>
<keyword evidence="1" id="KW-0472">Membrane</keyword>
<protein>
    <submittedName>
        <fullName evidence="2">Uncharacterized protein</fullName>
    </submittedName>
</protein>
<feature type="transmembrane region" description="Helical" evidence="1">
    <location>
        <begin position="69"/>
        <end position="92"/>
    </location>
</feature>